<keyword evidence="2 4" id="KW-0560">Oxidoreductase</keyword>
<evidence type="ECO:0000313" key="8">
    <source>
        <dbReference type="Proteomes" id="UP000228533"/>
    </source>
</evidence>
<evidence type="ECO:0000259" key="5">
    <source>
        <dbReference type="Pfam" id="PF00389"/>
    </source>
</evidence>
<organism evidence="7 8">
    <name type="scientific">Candidatus Falkowbacteria bacterium CG10_big_fil_rev_8_21_14_0_10_37_14</name>
    <dbReference type="NCBI Taxonomy" id="1974561"/>
    <lineage>
        <taxon>Bacteria</taxon>
        <taxon>Candidatus Falkowiibacteriota</taxon>
    </lineage>
</organism>
<dbReference type="InterPro" id="IPR006140">
    <property type="entry name" value="D-isomer_DH_NAD-bd"/>
</dbReference>
<gene>
    <name evidence="7" type="ORF">COT94_04025</name>
</gene>
<dbReference type="InterPro" id="IPR036291">
    <property type="entry name" value="NAD(P)-bd_dom_sf"/>
</dbReference>
<dbReference type="InterPro" id="IPR058205">
    <property type="entry name" value="D-LDH-like"/>
</dbReference>
<evidence type="ECO:0000259" key="6">
    <source>
        <dbReference type="Pfam" id="PF02826"/>
    </source>
</evidence>
<evidence type="ECO:0000256" key="1">
    <source>
        <dbReference type="ARBA" id="ARBA00005854"/>
    </source>
</evidence>
<dbReference type="GO" id="GO:0051287">
    <property type="term" value="F:NAD binding"/>
    <property type="evidence" value="ECO:0007669"/>
    <property type="project" value="InterPro"/>
</dbReference>
<comment type="similarity">
    <text evidence="1 4">Belongs to the D-isomer specific 2-hydroxyacid dehydrogenase family.</text>
</comment>
<accession>A0A2M6WSE0</accession>
<evidence type="ECO:0000256" key="3">
    <source>
        <dbReference type="ARBA" id="ARBA00023027"/>
    </source>
</evidence>
<dbReference type="PANTHER" id="PTHR43026">
    <property type="entry name" value="2-HYDROXYACID DEHYDROGENASE HOMOLOG 1-RELATED"/>
    <property type="match status" value="1"/>
</dbReference>
<dbReference type="PANTHER" id="PTHR43026:SF1">
    <property type="entry name" value="2-HYDROXYACID DEHYDROGENASE HOMOLOG 1-RELATED"/>
    <property type="match status" value="1"/>
</dbReference>
<comment type="caution">
    <text evidence="7">The sequence shown here is derived from an EMBL/GenBank/DDBJ whole genome shotgun (WGS) entry which is preliminary data.</text>
</comment>
<feature type="domain" description="D-isomer specific 2-hydroxyacid dehydrogenase NAD-binding" evidence="6">
    <location>
        <begin position="106"/>
        <end position="301"/>
    </location>
</feature>
<evidence type="ECO:0000313" key="7">
    <source>
        <dbReference type="EMBL" id="PIT95727.1"/>
    </source>
</evidence>
<dbReference type="SUPFAM" id="SSF52283">
    <property type="entry name" value="Formate/glycerate dehydrogenase catalytic domain-like"/>
    <property type="match status" value="1"/>
</dbReference>
<protein>
    <submittedName>
        <fullName evidence="7">Hydroxyacid dehydrogenase</fullName>
    </submittedName>
</protein>
<dbReference type="InterPro" id="IPR006139">
    <property type="entry name" value="D-isomer_2_OHA_DH_cat_dom"/>
</dbReference>
<dbReference type="Pfam" id="PF00389">
    <property type="entry name" value="2-Hacid_dh"/>
    <property type="match status" value="1"/>
</dbReference>
<dbReference type="Proteomes" id="UP000228533">
    <property type="component" value="Unassembled WGS sequence"/>
</dbReference>
<name>A0A2M6WSE0_9BACT</name>
<dbReference type="Gene3D" id="3.40.50.720">
    <property type="entry name" value="NAD(P)-binding Rossmann-like Domain"/>
    <property type="match status" value="2"/>
</dbReference>
<dbReference type="EMBL" id="PFAM01000023">
    <property type="protein sequence ID" value="PIT95727.1"/>
    <property type="molecule type" value="Genomic_DNA"/>
</dbReference>
<dbReference type="PROSITE" id="PS00670">
    <property type="entry name" value="D_2_HYDROXYACID_DH_2"/>
    <property type="match status" value="1"/>
</dbReference>
<reference evidence="8" key="1">
    <citation type="submission" date="2017-09" db="EMBL/GenBank/DDBJ databases">
        <title>Depth-based differentiation of microbial function through sediment-hosted aquifers and enrichment of novel symbionts in the deep terrestrial subsurface.</title>
        <authorList>
            <person name="Probst A.J."/>
            <person name="Ladd B."/>
            <person name="Jarett J.K."/>
            <person name="Geller-Mcgrath D.E."/>
            <person name="Sieber C.M.K."/>
            <person name="Emerson J.B."/>
            <person name="Anantharaman K."/>
            <person name="Thomas B.C."/>
            <person name="Malmstrom R."/>
            <person name="Stieglmeier M."/>
            <person name="Klingl A."/>
            <person name="Woyke T."/>
            <person name="Ryan C.M."/>
            <person name="Banfield J.F."/>
        </authorList>
    </citation>
    <scope>NUCLEOTIDE SEQUENCE [LARGE SCALE GENOMIC DNA]</scope>
</reference>
<evidence type="ECO:0000256" key="2">
    <source>
        <dbReference type="ARBA" id="ARBA00023002"/>
    </source>
</evidence>
<dbReference type="GO" id="GO:0008720">
    <property type="term" value="F:D-lactate dehydrogenase (NAD+) activity"/>
    <property type="evidence" value="ECO:0007669"/>
    <property type="project" value="TreeGrafter"/>
</dbReference>
<dbReference type="InterPro" id="IPR029753">
    <property type="entry name" value="D-isomer_DH_CS"/>
</dbReference>
<dbReference type="SUPFAM" id="SSF51735">
    <property type="entry name" value="NAD(P)-binding Rossmann-fold domains"/>
    <property type="match status" value="1"/>
</dbReference>
<evidence type="ECO:0000256" key="4">
    <source>
        <dbReference type="RuleBase" id="RU003719"/>
    </source>
</evidence>
<dbReference type="InterPro" id="IPR029752">
    <property type="entry name" value="D-isomer_DH_CS1"/>
</dbReference>
<proteinExistence type="inferred from homology"/>
<dbReference type="Pfam" id="PF02826">
    <property type="entry name" value="2-Hacid_dh_C"/>
    <property type="match status" value="1"/>
</dbReference>
<keyword evidence="3" id="KW-0520">NAD</keyword>
<dbReference type="PROSITE" id="PS00065">
    <property type="entry name" value="D_2_HYDROXYACID_DH_1"/>
    <property type="match status" value="1"/>
</dbReference>
<dbReference type="AlphaFoldDB" id="A0A2M6WSE0"/>
<sequence>MKIAIFDTKPWEKKMMIKELKKHSLSFFDTPLHETPLKDFVDAEVISMFVSSKVPSEIINKLPKLKLIATRSTGFDHIDLKTATKRKVAVVAVPSYGENTVAEHAFALILSLSRNIHKSYLRTIREDYTIEGLKGFDLQNKTLGVIGAGKIGMHAIRIARGFGMDVLACDACHNDFLAETLNFNYVELEELLNKSDVITIHVPAIPETYHLINRKNIKQIKKGAILVNTARGSIIETEALIEALDKKILAGVGLDVLEEEDLIMEEKHLIWRKTNDEKMASLIKNHILLSKDTVVFTPHIGFYSQEACDRITKTTIENINNFTVGNLKNLVK</sequence>
<feature type="domain" description="D-isomer specific 2-hydroxyacid dehydrogenase catalytic" evidence="5">
    <location>
        <begin position="13"/>
        <end position="331"/>
    </location>
</feature>